<dbReference type="Gene3D" id="3.30.420.10">
    <property type="entry name" value="Ribonuclease H-like superfamily/Ribonuclease H"/>
    <property type="match status" value="1"/>
</dbReference>
<dbReference type="InterPro" id="IPR055247">
    <property type="entry name" value="InsJ-like_HTH"/>
</dbReference>
<dbReference type="Pfam" id="PF13518">
    <property type="entry name" value="HTH_28"/>
    <property type="match status" value="1"/>
</dbReference>
<dbReference type="GO" id="GO:0043565">
    <property type="term" value="F:sequence-specific DNA binding"/>
    <property type="evidence" value="ECO:0007669"/>
    <property type="project" value="InterPro"/>
</dbReference>
<evidence type="ECO:0000313" key="5">
    <source>
        <dbReference type="Proteomes" id="UP001174037"/>
    </source>
</evidence>
<keyword evidence="2" id="KW-0175">Coiled coil</keyword>
<protein>
    <submittedName>
        <fullName evidence="4">IS3 family transposase</fullName>
    </submittedName>
</protein>
<dbReference type="InterPro" id="IPR010921">
    <property type="entry name" value="Trp_repressor/repl_initiator"/>
</dbReference>
<dbReference type="InterPro" id="IPR036388">
    <property type="entry name" value="WH-like_DNA-bd_sf"/>
</dbReference>
<sequence>MKTLEGIFMSKTYKVNTETFLLAFRMMENGVSASSVIKELNINLSKSMLNEKYSNFKINGIKSIMPSLKNNTYSKHFKRNVVEEYFNTELSSYDLAYKYNIPSSGTVRSWIKRYTEGIENKTYSPKSEVYTMKARKTTLNERIEIVEYYIANEMNYKAAAEKFNVTYGQLYNWVKKYKEHGSDGLIDSRGKHKPKSIMTDEEVLKAEIKALKERNKYLQMENEVLKKEEIIEREDESKIRQQASYKTIEALKYKYPILKLCEILGVSRSGYYKWLHRTVSKLEQENLDLMDTIQTIYDKYKGIYGYRRIYIYIRLKLGKTVNHKRIYRLMNKMNLKATIRKKKKRYIKSKPTVTAENILNRQFNESRPNTKWLTDTTEFKTKTGQKVYLSAIYDLGSKKIISYEMNTTNNNEYVFNTLRKAINQVDNTQGIVFHSDRGFQYTNSRFKKILDENKMIQSMSRVSRCIDNGPMEGVWGIIKSEIYKGNKNYTFETVKLAKKVISEYINFFNNDRITLKMADRIPKGMKSA</sequence>
<dbReference type="SUPFAM" id="SSF48295">
    <property type="entry name" value="TrpR-like"/>
    <property type="match status" value="2"/>
</dbReference>
<dbReference type="InterPro" id="IPR048020">
    <property type="entry name" value="Transpos_IS3"/>
</dbReference>
<comment type="function">
    <text evidence="1">Involved in the transposition of the insertion sequence.</text>
</comment>
<dbReference type="Pfam" id="PF13276">
    <property type="entry name" value="HTH_21"/>
    <property type="match status" value="1"/>
</dbReference>
<comment type="caution">
    <text evidence="4">The sequence shown here is derived from an EMBL/GenBank/DDBJ whole genome shotgun (WGS) entry which is preliminary data.</text>
</comment>
<evidence type="ECO:0000259" key="3">
    <source>
        <dbReference type="PROSITE" id="PS50994"/>
    </source>
</evidence>
<organism evidence="4 5">
    <name type="scientific">Staphylococcus equorum</name>
    <dbReference type="NCBI Taxonomy" id="246432"/>
    <lineage>
        <taxon>Bacteria</taxon>
        <taxon>Bacillati</taxon>
        <taxon>Bacillota</taxon>
        <taxon>Bacilli</taxon>
        <taxon>Bacillales</taxon>
        <taxon>Staphylococcaceae</taxon>
        <taxon>Staphylococcus</taxon>
    </lineage>
</organism>
<feature type="domain" description="Integrase catalytic" evidence="3">
    <location>
        <begin position="364"/>
        <end position="528"/>
    </location>
</feature>
<feature type="coiled-coil region" evidence="2">
    <location>
        <begin position="201"/>
        <end position="228"/>
    </location>
</feature>
<evidence type="ECO:0000256" key="1">
    <source>
        <dbReference type="ARBA" id="ARBA00002286"/>
    </source>
</evidence>
<dbReference type="InterPro" id="IPR025948">
    <property type="entry name" value="HTH-like_dom"/>
</dbReference>
<dbReference type="RefSeq" id="WP_285324591.1">
    <property type="nucleotide sequence ID" value="NZ_JARGCK010000060.1"/>
</dbReference>
<dbReference type="InterPro" id="IPR012337">
    <property type="entry name" value="RNaseH-like_sf"/>
</dbReference>
<dbReference type="NCBIfam" id="NF033516">
    <property type="entry name" value="transpos_IS3"/>
    <property type="match status" value="1"/>
</dbReference>
<dbReference type="AlphaFoldDB" id="A0AAW7AL90"/>
<dbReference type="InterPro" id="IPR036397">
    <property type="entry name" value="RNaseH_sf"/>
</dbReference>
<dbReference type="Pfam" id="PF00665">
    <property type="entry name" value="rve"/>
    <property type="match status" value="1"/>
</dbReference>
<dbReference type="Gene3D" id="1.10.10.10">
    <property type="entry name" value="Winged helix-like DNA-binding domain superfamily/Winged helix DNA-binding domain"/>
    <property type="match status" value="2"/>
</dbReference>
<accession>A0AAW7AL90</accession>
<evidence type="ECO:0000313" key="4">
    <source>
        <dbReference type="EMBL" id="MDK9867287.1"/>
    </source>
</evidence>
<proteinExistence type="predicted"/>
<dbReference type="InterPro" id="IPR050900">
    <property type="entry name" value="Transposase_IS3/IS150/IS904"/>
</dbReference>
<dbReference type="EMBL" id="JARGCK010000060">
    <property type="protein sequence ID" value="MDK9867287.1"/>
    <property type="molecule type" value="Genomic_DNA"/>
</dbReference>
<reference evidence="4" key="1">
    <citation type="journal article" date="2023" name="Int. J. Mol. Sci.">
        <title>Antibiotic Resistance/Susceptibility Profiles of Staphylococcus equorum Strains from Cheese, and Genome Analysis for Antibiotic Resistance Genes.</title>
        <authorList>
            <person name="Vazquez L."/>
            <person name="Srednik M.E."/>
            <person name="Rodriguez J."/>
            <person name="Florez A.B."/>
            <person name="Mayo B."/>
        </authorList>
    </citation>
    <scope>NUCLEOTIDE SEQUENCE</scope>
    <source>
        <strain evidence="4">5A3I</strain>
    </source>
</reference>
<dbReference type="InterPro" id="IPR001584">
    <property type="entry name" value="Integrase_cat-core"/>
</dbReference>
<reference evidence="4" key="2">
    <citation type="submission" date="2023-03" db="EMBL/GenBank/DDBJ databases">
        <authorList>
            <person name="Vazquez L."/>
            <person name="Rodriguez J."/>
            <person name="Mayo B."/>
            <person name="Florez A.B."/>
        </authorList>
    </citation>
    <scope>NUCLEOTIDE SEQUENCE</scope>
    <source>
        <strain evidence="4">5A3I</strain>
    </source>
</reference>
<dbReference type="PANTHER" id="PTHR46889:SF5">
    <property type="entry name" value="INTEGRASE PROTEIN"/>
    <property type="match status" value="1"/>
</dbReference>
<dbReference type="SUPFAM" id="SSF53098">
    <property type="entry name" value="Ribonuclease H-like"/>
    <property type="match status" value="1"/>
</dbReference>
<dbReference type="PROSITE" id="PS50994">
    <property type="entry name" value="INTEGRASE"/>
    <property type="match status" value="1"/>
</dbReference>
<gene>
    <name evidence="4" type="ORF">P1A27_15305</name>
</gene>
<evidence type="ECO:0000256" key="2">
    <source>
        <dbReference type="SAM" id="Coils"/>
    </source>
</evidence>
<name>A0AAW7AL90_9STAP</name>
<dbReference type="Pfam" id="PF13333">
    <property type="entry name" value="rve_2"/>
    <property type="match status" value="1"/>
</dbReference>
<dbReference type="GO" id="GO:0015074">
    <property type="term" value="P:DNA integration"/>
    <property type="evidence" value="ECO:0007669"/>
    <property type="project" value="InterPro"/>
</dbReference>
<dbReference type="Proteomes" id="UP001174037">
    <property type="component" value="Unassembled WGS sequence"/>
</dbReference>
<dbReference type="PANTHER" id="PTHR46889">
    <property type="entry name" value="TRANSPOSASE INSF FOR INSERTION SEQUENCE IS3B-RELATED"/>
    <property type="match status" value="1"/>
</dbReference>